<protein>
    <submittedName>
        <fullName evidence="1">Uncharacterized protein</fullName>
    </submittedName>
</protein>
<comment type="caution">
    <text evidence="1">The sequence shown here is derived from an EMBL/GenBank/DDBJ whole genome shotgun (WGS) entry which is preliminary data.</text>
</comment>
<dbReference type="GeneID" id="89970458"/>
<reference evidence="1 2" key="1">
    <citation type="submission" date="2023-08" db="EMBL/GenBank/DDBJ databases">
        <title>Black Yeasts Isolated from many extreme environments.</title>
        <authorList>
            <person name="Coleine C."/>
            <person name="Stajich J.E."/>
            <person name="Selbmann L."/>
        </authorList>
    </citation>
    <scope>NUCLEOTIDE SEQUENCE [LARGE SCALE GENOMIC DNA]</scope>
    <source>
        <strain evidence="1 2">CCFEE 5792</strain>
    </source>
</reference>
<proteinExistence type="predicted"/>
<evidence type="ECO:0000313" key="1">
    <source>
        <dbReference type="EMBL" id="KAK5053272.1"/>
    </source>
</evidence>
<keyword evidence="2" id="KW-1185">Reference proteome</keyword>
<name>A0AAV9ND32_9EURO</name>
<dbReference type="EMBL" id="JAVRRD010000012">
    <property type="protein sequence ID" value="KAK5053272.1"/>
    <property type="molecule type" value="Genomic_DNA"/>
</dbReference>
<organism evidence="1 2">
    <name type="scientific">Exophiala bonariae</name>
    <dbReference type="NCBI Taxonomy" id="1690606"/>
    <lineage>
        <taxon>Eukaryota</taxon>
        <taxon>Fungi</taxon>
        <taxon>Dikarya</taxon>
        <taxon>Ascomycota</taxon>
        <taxon>Pezizomycotina</taxon>
        <taxon>Eurotiomycetes</taxon>
        <taxon>Chaetothyriomycetidae</taxon>
        <taxon>Chaetothyriales</taxon>
        <taxon>Herpotrichiellaceae</taxon>
        <taxon>Exophiala</taxon>
    </lineage>
</organism>
<sequence>MSLWSSYKSLPPKTRGLIGIALMVNASAMLLFSDQIEGALGLKSNIEQQQKFFQIQTVERETKG</sequence>
<dbReference type="AlphaFoldDB" id="A0AAV9ND32"/>
<evidence type="ECO:0000313" key="2">
    <source>
        <dbReference type="Proteomes" id="UP001358417"/>
    </source>
</evidence>
<gene>
    <name evidence="1" type="ORF">LTR84_002246</name>
</gene>
<dbReference type="RefSeq" id="XP_064706714.1">
    <property type="nucleotide sequence ID" value="XM_064845860.1"/>
</dbReference>
<dbReference type="Proteomes" id="UP001358417">
    <property type="component" value="Unassembled WGS sequence"/>
</dbReference>
<accession>A0AAV9ND32</accession>